<keyword evidence="3" id="KW-1185">Reference proteome</keyword>
<organism evidence="2 3">
    <name type="scientific">Novosphingobium colocasiae</name>
    <dbReference type="NCBI Taxonomy" id="1256513"/>
    <lineage>
        <taxon>Bacteria</taxon>
        <taxon>Pseudomonadati</taxon>
        <taxon>Pseudomonadota</taxon>
        <taxon>Alphaproteobacteria</taxon>
        <taxon>Sphingomonadales</taxon>
        <taxon>Sphingomonadaceae</taxon>
        <taxon>Novosphingobium</taxon>
    </lineage>
</organism>
<evidence type="ECO:0000313" key="3">
    <source>
        <dbReference type="Proteomes" id="UP000648075"/>
    </source>
</evidence>
<name>A0A918PE93_9SPHN</name>
<accession>A0A918PE93</accession>
<protein>
    <submittedName>
        <fullName evidence="2">Uncharacterized protein</fullName>
    </submittedName>
</protein>
<dbReference type="EMBL" id="BMZA01000004">
    <property type="protein sequence ID" value="GGZ02660.1"/>
    <property type="molecule type" value="Genomic_DNA"/>
</dbReference>
<evidence type="ECO:0000313" key="2">
    <source>
        <dbReference type="EMBL" id="GGZ02660.1"/>
    </source>
</evidence>
<evidence type="ECO:0000256" key="1">
    <source>
        <dbReference type="SAM" id="MobiDB-lite"/>
    </source>
</evidence>
<dbReference type="AlphaFoldDB" id="A0A918PE93"/>
<dbReference type="Proteomes" id="UP000648075">
    <property type="component" value="Unassembled WGS sequence"/>
</dbReference>
<reference evidence="2" key="2">
    <citation type="submission" date="2020-09" db="EMBL/GenBank/DDBJ databases">
        <authorList>
            <person name="Sun Q."/>
            <person name="Kim S."/>
        </authorList>
    </citation>
    <scope>NUCLEOTIDE SEQUENCE</scope>
    <source>
        <strain evidence="2">KCTC 32255</strain>
    </source>
</reference>
<sequence>MKYSGIDQFEGEPVLEWFERLLAVHSFLDSERNEQHSNRRRGIYEDEFDEEPPRDQSGNLFMVADDGAFDEDAFLAHRASQIKRTHAIRASEFHLSNALQQYAAALSHYRSTLGCEIPDDTD</sequence>
<gene>
    <name evidence="2" type="ORF">GCM10011614_17170</name>
</gene>
<proteinExistence type="predicted"/>
<reference evidence="2" key="1">
    <citation type="journal article" date="2014" name="Int. J. Syst. Evol. Microbiol.">
        <title>Complete genome sequence of Corynebacterium casei LMG S-19264T (=DSM 44701T), isolated from a smear-ripened cheese.</title>
        <authorList>
            <consortium name="US DOE Joint Genome Institute (JGI-PGF)"/>
            <person name="Walter F."/>
            <person name="Albersmeier A."/>
            <person name="Kalinowski J."/>
            <person name="Ruckert C."/>
        </authorList>
    </citation>
    <scope>NUCLEOTIDE SEQUENCE</scope>
    <source>
        <strain evidence="2">KCTC 32255</strain>
    </source>
</reference>
<feature type="region of interest" description="Disordered" evidence="1">
    <location>
        <begin position="31"/>
        <end position="56"/>
    </location>
</feature>
<comment type="caution">
    <text evidence="2">The sequence shown here is derived from an EMBL/GenBank/DDBJ whole genome shotgun (WGS) entry which is preliminary data.</text>
</comment>
<dbReference type="RefSeq" id="WP_189620762.1">
    <property type="nucleotide sequence ID" value="NZ_BMZA01000004.1"/>
</dbReference>